<organism evidence="1 2">
    <name type="scientific">Amycolatopsis samaneae</name>
    <dbReference type="NCBI Taxonomy" id="664691"/>
    <lineage>
        <taxon>Bacteria</taxon>
        <taxon>Bacillati</taxon>
        <taxon>Actinomycetota</taxon>
        <taxon>Actinomycetes</taxon>
        <taxon>Pseudonocardiales</taxon>
        <taxon>Pseudonocardiaceae</taxon>
        <taxon>Amycolatopsis</taxon>
    </lineage>
</organism>
<reference evidence="2" key="1">
    <citation type="journal article" date="2019" name="Int. J. Syst. Evol. Microbiol.">
        <title>The Global Catalogue of Microorganisms (GCM) 10K type strain sequencing project: providing services to taxonomists for standard genome sequencing and annotation.</title>
        <authorList>
            <consortium name="The Broad Institute Genomics Platform"/>
            <consortium name="The Broad Institute Genome Sequencing Center for Infectious Disease"/>
            <person name="Wu L."/>
            <person name="Ma J."/>
        </authorList>
    </citation>
    <scope>NUCLEOTIDE SEQUENCE [LARGE SCALE GENOMIC DNA]</scope>
    <source>
        <strain evidence="2">CGMCC 4.7643</strain>
    </source>
</reference>
<sequence length="353" mass="36517">MTTSTTTGTDPVDLRDPAQLLAAFPYLLGFRPENSVVLLGHRPPGGVIGLLLRADLPARKHRVRQAEALAERFAASPHTGVTAAVIGGRAPRGGRPPHAGFVHHLDRALAGHGLPMLHAVWTPGIAAGAPWACYQDTVCGGVLPDPRGTVAAAVSTEAGQIAFESRAEMERQLEPRSPGALERRAAALAALPAPPWAPAEAVSSGGAEVRAALERQRRGAGPPTDDQAVRLACALADKRVRDACLATAVPADTVIAKEAEELWLTLVRELPAPYRAEAACLLGYAAYMRSDGAFAGMALANALAAQPGHLLSRLLAGALDHGFTPESLAGLARCDGVADLGLSDPPPGVAGQE</sequence>
<protein>
    <submittedName>
        <fullName evidence="1">DUF4192 domain-containing protein</fullName>
    </submittedName>
</protein>
<evidence type="ECO:0000313" key="2">
    <source>
        <dbReference type="Proteomes" id="UP001597419"/>
    </source>
</evidence>
<keyword evidence="2" id="KW-1185">Reference proteome</keyword>
<dbReference type="Pfam" id="PF13830">
    <property type="entry name" value="DUF4192"/>
    <property type="match status" value="1"/>
</dbReference>
<evidence type="ECO:0000313" key="1">
    <source>
        <dbReference type="EMBL" id="MFD2458422.1"/>
    </source>
</evidence>
<accession>A0ABW5GA62</accession>
<proteinExistence type="predicted"/>
<name>A0ABW5GA62_9PSEU</name>
<dbReference type="Proteomes" id="UP001597419">
    <property type="component" value="Unassembled WGS sequence"/>
</dbReference>
<gene>
    <name evidence="1" type="ORF">ACFSYJ_07425</name>
</gene>
<dbReference type="InterPro" id="IPR025447">
    <property type="entry name" value="DUF4192"/>
</dbReference>
<dbReference type="EMBL" id="JBHUKU010000004">
    <property type="protein sequence ID" value="MFD2458422.1"/>
    <property type="molecule type" value="Genomic_DNA"/>
</dbReference>
<dbReference type="RefSeq" id="WP_345388097.1">
    <property type="nucleotide sequence ID" value="NZ_BAABHG010000002.1"/>
</dbReference>
<comment type="caution">
    <text evidence="1">The sequence shown here is derived from an EMBL/GenBank/DDBJ whole genome shotgun (WGS) entry which is preliminary data.</text>
</comment>